<feature type="transmembrane region" description="Helical" evidence="1">
    <location>
        <begin position="51"/>
        <end position="77"/>
    </location>
</feature>
<keyword evidence="4" id="KW-1185">Reference proteome</keyword>
<organism evidence="3 4">
    <name type="scientific">Leucobacter massiliensis</name>
    <dbReference type="NCBI Taxonomy" id="1686285"/>
    <lineage>
        <taxon>Bacteria</taxon>
        <taxon>Bacillati</taxon>
        <taxon>Actinomycetota</taxon>
        <taxon>Actinomycetes</taxon>
        <taxon>Micrococcales</taxon>
        <taxon>Microbacteriaceae</taxon>
        <taxon>Leucobacter</taxon>
    </lineage>
</organism>
<evidence type="ECO:0000256" key="1">
    <source>
        <dbReference type="SAM" id="Phobius"/>
    </source>
</evidence>
<feature type="transmembrane region" description="Helical" evidence="1">
    <location>
        <begin position="6"/>
        <end position="30"/>
    </location>
</feature>
<accession>A0A2S9QPH8</accession>
<protein>
    <recommendedName>
        <fullName evidence="2">DUF4190 domain-containing protein</fullName>
    </recommendedName>
</protein>
<keyword evidence="1" id="KW-0472">Membrane</keyword>
<feature type="domain" description="DUF4190" evidence="2">
    <location>
        <begin position="11"/>
        <end position="61"/>
    </location>
</feature>
<reference evidence="3 4" key="1">
    <citation type="journal article" date="2017" name="New Microbes New Infect">
        <title>Genome sequence of 'Leucobacter massiliensis' sp. nov. isolated from human pharynx after travel to the 2014 Hajj.</title>
        <authorList>
            <person name="Leangapichart T."/>
            <person name="Gautret P."/>
            <person name="Nguyen T.T."/>
            <person name="Armstrong N."/>
            <person name="Rolain J.M."/>
        </authorList>
    </citation>
    <scope>NUCLEOTIDE SEQUENCE [LARGE SCALE GENOMIC DNA]</scope>
    <source>
        <strain evidence="3 4">122RC15</strain>
    </source>
</reference>
<dbReference type="Pfam" id="PF13828">
    <property type="entry name" value="DUF4190"/>
    <property type="match status" value="1"/>
</dbReference>
<dbReference type="Proteomes" id="UP000238650">
    <property type="component" value="Unassembled WGS sequence"/>
</dbReference>
<dbReference type="EMBL" id="MWZD01000016">
    <property type="protein sequence ID" value="PRI11488.1"/>
    <property type="molecule type" value="Genomic_DNA"/>
</dbReference>
<comment type="caution">
    <text evidence="3">The sequence shown here is derived from an EMBL/GenBank/DDBJ whole genome shotgun (WGS) entry which is preliminary data.</text>
</comment>
<gene>
    <name evidence="3" type="ORF">B4915_06565</name>
</gene>
<keyword evidence="1" id="KW-0812">Transmembrane</keyword>
<evidence type="ECO:0000259" key="2">
    <source>
        <dbReference type="Pfam" id="PF13828"/>
    </source>
</evidence>
<evidence type="ECO:0000313" key="3">
    <source>
        <dbReference type="EMBL" id="PRI11488.1"/>
    </source>
</evidence>
<proteinExistence type="predicted"/>
<evidence type="ECO:0000313" key="4">
    <source>
        <dbReference type="Proteomes" id="UP000238650"/>
    </source>
</evidence>
<sequence length="86" mass="9233">MGQTNTFAFLAIIFAFLSPIAGIVFGHMGLSQIKRTGDAGRGIALTGLIISYAYFVFLALFIIVYVGFIITMIGTFASLSSSYSSY</sequence>
<keyword evidence="1" id="KW-1133">Transmembrane helix</keyword>
<dbReference type="AlphaFoldDB" id="A0A2S9QPH8"/>
<name>A0A2S9QPH8_9MICO</name>
<dbReference type="InterPro" id="IPR025241">
    <property type="entry name" value="DUF4190"/>
</dbReference>